<dbReference type="EC" id="2.7.11.1" evidence="3"/>
<dbReference type="GO" id="GO:0000226">
    <property type="term" value="P:microtubule cytoskeleton organization"/>
    <property type="evidence" value="ECO:0007669"/>
    <property type="project" value="TreeGrafter"/>
</dbReference>
<dbReference type="PROSITE" id="PS00108">
    <property type="entry name" value="PROTEIN_KINASE_ST"/>
    <property type="match status" value="1"/>
</dbReference>
<dbReference type="PROSITE" id="PS00107">
    <property type="entry name" value="PROTEIN_KINASE_ATP"/>
    <property type="match status" value="1"/>
</dbReference>
<feature type="compositionally biased region" description="Low complexity" evidence="16">
    <location>
        <begin position="943"/>
        <end position="962"/>
    </location>
</feature>
<evidence type="ECO:0000256" key="12">
    <source>
        <dbReference type="ARBA" id="ARBA00022842"/>
    </source>
</evidence>
<keyword evidence="5" id="KW-0723">Serine/threonine-protein kinase</keyword>
<feature type="region of interest" description="Disordered" evidence="16">
    <location>
        <begin position="491"/>
        <end position="528"/>
    </location>
</feature>
<feature type="binding site" evidence="15">
    <location>
        <position position="198"/>
    </location>
    <ligand>
        <name>ATP</name>
        <dbReference type="ChEBI" id="CHEBI:30616"/>
    </ligand>
</feature>
<feature type="region of interest" description="Disordered" evidence="16">
    <location>
        <begin position="835"/>
        <end position="974"/>
    </location>
</feature>
<feature type="region of interest" description="Disordered" evidence="16">
    <location>
        <begin position="1128"/>
        <end position="1159"/>
    </location>
</feature>
<evidence type="ECO:0000256" key="9">
    <source>
        <dbReference type="ARBA" id="ARBA00022741"/>
    </source>
</evidence>
<keyword evidence="12" id="KW-0460">Magnesium</keyword>
<feature type="region of interest" description="Disordered" evidence="16">
    <location>
        <begin position="1175"/>
        <end position="1235"/>
    </location>
</feature>
<feature type="compositionally biased region" description="Polar residues" evidence="16">
    <location>
        <begin position="963"/>
        <end position="974"/>
    </location>
</feature>
<dbReference type="CDD" id="cd14071">
    <property type="entry name" value="STKc_SIK"/>
    <property type="match status" value="1"/>
</dbReference>
<keyword evidence="8" id="KW-0479">Metal-binding</keyword>
<organism evidence="18 19">
    <name type="scientific">Drosophila madeirensis</name>
    <name type="common">Fruit fly</name>
    <dbReference type="NCBI Taxonomy" id="30013"/>
    <lineage>
        <taxon>Eukaryota</taxon>
        <taxon>Metazoa</taxon>
        <taxon>Ecdysozoa</taxon>
        <taxon>Arthropoda</taxon>
        <taxon>Hexapoda</taxon>
        <taxon>Insecta</taxon>
        <taxon>Pterygota</taxon>
        <taxon>Neoptera</taxon>
        <taxon>Endopterygota</taxon>
        <taxon>Diptera</taxon>
        <taxon>Brachycera</taxon>
        <taxon>Muscomorpha</taxon>
        <taxon>Ephydroidea</taxon>
        <taxon>Drosophilidae</taxon>
        <taxon>Drosophila</taxon>
        <taxon>Sophophora</taxon>
    </lineage>
</organism>
<feature type="domain" description="Protein kinase" evidence="17">
    <location>
        <begin position="169"/>
        <end position="420"/>
    </location>
</feature>
<evidence type="ECO:0000256" key="7">
    <source>
        <dbReference type="ARBA" id="ARBA00022679"/>
    </source>
</evidence>
<feature type="compositionally biased region" description="Low complexity" evidence="16">
    <location>
        <begin position="140"/>
        <end position="152"/>
    </location>
</feature>
<evidence type="ECO:0000256" key="11">
    <source>
        <dbReference type="ARBA" id="ARBA00022840"/>
    </source>
</evidence>
<dbReference type="SUPFAM" id="SSF56112">
    <property type="entry name" value="Protein kinase-like (PK-like)"/>
    <property type="match status" value="1"/>
</dbReference>
<comment type="cofactor">
    <cofactor evidence="1">
        <name>Mg(2+)</name>
        <dbReference type="ChEBI" id="CHEBI:18420"/>
    </cofactor>
</comment>
<comment type="catalytic activity">
    <reaction evidence="13">
        <text>L-threonyl-[protein] + ATP = O-phospho-L-threonyl-[protein] + ADP + H(+)</text>
        <dbReference type="Rhea" id="RHEA:46608"/>
        <dbReference type="Rhea" id="RHEA-COMP:11060"/>
        <dbReference type="Rhea" id="RHEA-COMP:11605"/>
        <dbReference type="ChEBI" id="CHEBI:15378"/>
        <dbReference type="ChEBI" id="CHEBI:30013"/>
        <dbReference type="ChEBI" id="CHEBI:30616"/>
        <dbReference type="ChEBI" id="CHEBI:61977"/>
        <dbReference type="ChEBI" id="CHEBI:456216"/>
        <dbReference type="EC" id="2.7.11.1"/>
    </reaction>
</comment>
<feature type="compositionally biased region" description="Polar residues" evidence="16">
    <location>
        <begin position="908"/>
        <end position="919"/>
    </location>
</feature>
<feature type="compositionally biased region" description="Polar residues" evidence="16">
    <location>
        <begin position="803"/>
        <end position="812"/>
    </location>
</feature>
<dbReference type="InterPro" id="IPR034672">
    <property type="entry name" value="SIK"/>
</dbReference>
<evidence type="ECO:0000256" key="13">
    <source>
        <dbReference type="ARBA" id="ARBA00047899"/>
    </source>
</evidence>
<evidence type="ECO:0000256" key="6">
    <source>
        <dbReference type="ARBA" id="ARBA00022553"/>
    </source>
</evidence>
<feature type="region of interest" description="Disordered" evidence="16">
    <location>
        <begin position="763"/>
        <end position="812"/>
    </location>
</feature>
<evidence type="ECO:0000259" key="17">
    <source>
        <dbReference type="PROSITE" id="PS50011"/>
    </source>
</evidence>
<dbReference type="PROSITE" id="PS50011">
    <property type="entry name" value="PROTEIN_KINASE_DOM"/>
    <property type="match status" value="1"/>
</dbReference>
<dbReference type="Pfam" id="PF00069">
    <property type="entry name" value="Pkinase"/>
    <property type="match status" value="1"/>
</dbReference>
<keyword evidence="7" id="KW-0808">Transferase</keyword>
<feature type="compositionally biased region" description="Low complexity" evidence="16">
    <location>
        <begin position="38"/>
        <end position="62"/>
    </location>
</feature>
<evidence type="ECO:0000256" key="10">
    <source>
        <dbReference type="ARBA" id="ARBA00022777"/>
    </source>
</evidence>
<feature type="region of interest" description="Disordered" evidence="16">
    <location>
        <begin position="1412"/>
        <end position="1479"/>
    </location>
</feature>
<dbReference type="CDD" id="cd14338">
    <property type="entry name" value="UBA_SIK"/>
    <property type="match status" value="1"/>
</dbReference>
<dbReference type="EMBL" id="AP029266">
    <property type="protein sequence ID" value="BFG02365.1"/>
    <property type="molecule type" value="Genomic_DNA"/>
</dbReference>
<feature type="compositionally biased region" description="Gly residues" evidence="16">
    <location>
        <begin position="923"/>
        <end position="933"/>
    </location>
</feature>
<keyword evidence="10 18" id="KW-0418">Kinase</keyword>
<keyword evidence="6" id="KW-0597">Phosphoprotein</keyword>
<feature type="region of interest" description="Disordered" evidence="16">
    <location>
        <begin position="1"/>
        <end position="79"/>
    </location>
</feature>
<dbReference type="GO" id="GO:0005524">
    <property type="term" value="F:ATP binding"/>
    <property type="evidence" value="ECO:0007669"/>
    <property type="project" value="UniProtKB-UniRule"/>
</dbReference>
<evidence type="ECO:0000313" key="19">
    <source>
        <dbReference type="Proteomes" id="UP001500889"/>
    </source>
</evidence>
<feature type="region of interest" description="Disordered" evidence="16">
    <location>
        <begin position="114"/>
        <end position="156"/>
    </location>
</feature>
<feature type="compositionally biased region" description="Low complexity" evidence="16">
    <location>
        <begin position="1437"/>
        <end position="1462"/>
    </location>
</feature>
<dbReference type="InterPro" id="IPR008271">
    <property type="entry name" value="Ser/Thr_kinase_AS"/>
</dbReference>
<comment type="catalytic activity">
    <reaction evidence="14">
        <text>L-seryl-[protein] + ATP = O-phospho-L-seryl-[protein] + ADP + H(+)</text>
        <dbReference type="Rhea" id="RHEA:17989"/>
        <dbReference type="Rhea" id="RHEA-COMP:9863"/>
        <dbReference type="Rhea" id="RHEA-COMP:11604"/>
        <dbReference type="ChEBI" id="CHEBI:15378"/>
        <dbReference type="ChEBI" id="CHEBI:29999"/>
        <dbReference type="ChEBI" id="CHEBI:30616"/>
        <dbReference type="ChEBI" id="CHEBI:83421"/>
        <dbReference type="ChEBI" id="CHEBI:456216"/>
        <dbReference type="EC" id="2.7.11.1"/>
    </reaction>
</comment>
<accession>A0AAU9G1N8</accession>
<evidence type="ECO:0000256" key="16">
    <source>
        <dbReference type="SAM" id="MobiDB-lite"/>
    </source>
</evidence>
<dbReference type="Pfam" id="PF23312">
    <property type="entry name" value="UBA_SIK3"/>
    <property type="match status" value="1"/>
</dbReference>
<reference evidence="18 19" key="1">
    <citation type="submission" date="2024-02" db="EMBL/GenBank/DDBJ databases">
        <title>A chromosome-level genome assembly of Drosophila madeirensis, a fruit fly species endemic to Madeira island.</title>
        <authorList>
            <person name="Tomihara K."/>
            <person name="Llopart A."/>
            <person name="Yamamoto D."/>
        </authorList>
    </citation>
    <scope>NUCLEOTIDE SEQUENCE [LARGE SCALE GENOMIC DNA]</scope>
    <source>
        <strain evidence="18 19">RF1</strain>
    </source>
</reference>
<evidence type="ECO:0000256" key="4">
    <source>
        <dbReference type="ARBA" id="ARBA00022490"/>
    </source>
</evidence>
<evidence type="ECO:0000256" key="2">
    <source>
        <dbReference type="ARBA" id="ARBA00004496"/>
    </source>
</evidence>
<feature type="compositionally biased region" description="Basic residues" evidence="16">
    <location>
        <begin position="1135"/>
        <end position="1149"/>
    </location>
</feature>
<comment type="subcellular location">
    <subcellularLocation>
        <location evidence="2">Cytoplasm</location>
    </subcellularLocation>
</comment>
<gene>
    <name evidence="18" type="ORF">DMAD_01886</name>
</gene>
<feature type="region of interest" description="Disordered" evidence="16">
    <location>
        <begin position="1308"/>
        <end position="1352"/>
    </location>
</feature>
<feature type="compositionally biased region" description="Low complexity" evidence="16">
    <location>
        <begin position="509"/>
        <end position="528"/>
    </location>
</feature>
<protein>
    <recommendedName>
        <fullName evidence="3">non-specific serine/threonine protein kinase</fullName>
        <ecNumber evidence="3">2.7.11.1</ecNumber>
    </recommendedName>
</protein>
<dbReference type="PANTHER" id="PTHR24346">
    <property type="entry name" value="MAP/MICROTUBULE AFFINITY-REGULATING KINASE"/>
    <property type="match status" value="1"/>
</dbReference>
<feature type="region of interest" description="Disordered" evidence="16">
    <location>
        <begin position="1040"/>
        <end position="1074"/>
    </location>
</feature>
<dbReference type="PANTHER" id="PTHR24346:SF74">
    <property type="entry name" value="PROTEIN KINASE DOMAIN-CONTAINING PROTEIN"/>
    <property type="match status" value="1"/>
</dbReference>
<feature type="compositionally biased region" description="Polar residues" evidence="16">
    <location>
        <begin position="882"/>
        <end position="898"/>
    </location>
</feature>
<dbReference type="GO" id="GO:0046872">
    <property type="term" value="F:metal ion binding"/>
    <property type="evidence" value="ECO:0007669"/>
    <property type="project" value="UniProtKB-KW"/>
</dbReference>
<dbReference type="Gene3D" id="1.10.510.10">
    <property type="entry name" value="Transferase(Phosphotransferase) domain 1"/>
    <property type="match status" value="1"/>
</dbReference>
<dbReference type="InterPro" id="IPR057380">
    <property type="entry name" value="UBA_SIK1/2/3"/>
</dbReference>
<feature type="compositionally biased region" description="Basic and acidic residues" evidence="16">
    <location>
        <begin position="865"/>
        <end position="879"/>
    </location>
</feature>
<keyword evidence="9 15" id="KW-0547">Nucleotide-binding</keyword>
<feature type="compositionally biased region" description="Basic residues" evidence="16">
    <location>
        <begin position="1183"/>
        <end position="1201"/>
    </location>
</feature>
<feature type="compositionally biased region" description="Gly residues" evidence="16">
    <location>
        <begin position="1058"/>
        <end position="1068"/>
    </location>
</feature>
<feature type="compositionally biased region" description="Basic and acidic residues" evidence="16">
    <location>
        <begin position="21"/>
        <end position="37"/>
    </location>
</feature>
<evidence type="ECO:0000256" key="8">
    <source>
        <dbReference type="ARBA" id="ARBA00022723"/>
    </source>
</evidence>
<feature type="compositionally biased region" description="Basic residues" evidence="16">
    <location>
        <begin position="1324"/>
        <end position="1348"/>
    </location>
</feature>
<dbReference type="GO" id="GO:0035556">
    <property type="term" value="P:intracellular signal transduction"/>
    <property type="evidence" value="ECO:0007669"/>
    <property type="project" value="TreeGrafter"/>
</dbReference>
<name>A0AAU9G1N8_DROMD</name>
<dbReference type="Proteomes" id="UP001500889">
    <property type="component" value="Chromosome A"/>
</dbReference>
<evidence type="ECO:0000256" key="15">
    <source>
        <dbReference type="PROSITE-ProRule" id="PRU10141"/>
    </source>
</evidence>
<dbReference type="SMART" id="SM00220">
    <property type="entry name" value="S_TKc"/>
    <property type="match status" value="1"/>
</dbReference>
<feature type="compositionally biased region" description="Low complexity" evidence="16">
    <location>
        <begin position="1415"/>
        <end position="1429"/>
    </location>
</feature>
<keyword evidence="19" id="KW-1185">Reference proteome</keyword>
<feature type="compositionally biased region" description="Pro residues" evidence="16">
    <location>
        <begin position="1048"/>
        <end position="1057"/>
    </location>
</feature>
<dbReference type="FunFam" id="3.30.200.20:FF:000003">
    <property type="entry name" value="Non-specific serine/threonine protein kinase"/>
    <property type="match status" value="1"/>
</dbReference>
<proteinExistence type="predicted"/>
<sequence>MSACEATAGEDAGGHSSRSRSRSELDTNTQEKQEEQPKQQQSNGEQSQSQSQSHNSIIQQEEQSNECKPKPTSKPHQEASLLEGCSSGMAAPSIDALVACKDVLLAQKLFASGGSNVPGPAPGSVTGSGSGSGPVPGPAPSSGSSPSSSSSPNTKELLKLKEPMRVGFYDIERTIGKGNFAVVKLARHRITKNEVAIKIIDKSQLDQINLQKVYREVEIMKRLKHPHIIKLYQVMETKNMIYIVSEYASQGEIFDYIAKYGRMSESAARFKFWQIISAVEYCHKKGIVHRDLKAENLLLDCSMSIKIADFGFSNHFKPGELLATWCGSPPYAAPEVFEGKQYTGPEIDIWSLGVVLYVLVCGALPFDGSTLQSLRDRVLSGRFRIPFFMSSECEHLIRRMLVLEPTRRYTIEQIKHHRWMCPELLEHALIAKYNLNVDRQTVLEPSEDILRIMAEYVGIGPDKTRASLKKNTYDHVAAIYLLLQDRVSHKKEQARPTEGALPVPPPAPAGCGAVSVSSSSSSTSTRLLYKSSKQSLSLEQHQQQQQQQQLLLLQQQQQQQSKTISTTTTILGKDQPQKRLSRHQTVLMSERPLPTGDPGYYSKQMQLQLHNHNLPTHVPGAYLNGGEEAPSCGIPVLPVRYTPLPSATNISSSTAVSRMGRHSLTSSSPRSHRPLAISLSIDNHNHNHNPSLANLRCRELMEPGQPSPAVASVAGPLVSKQLQQTISEYIIKQSTEDCRQLLQQSTAIAEGKEELVRQETTVGGCKASGSTSSSATALATGSAHAEDQNQNQNQHHSQKTIKVMSSSSSFDSTANLNQSFRYKMSAEANKLFQTLQESPLPVEKPKRRGVASTNGNGHEAGQELNGDRRSDKKTFEKKVLAQGSSSTDEGCETDQGNEAPTPGGAKEGSQSSSDLTTTAHSGSGNGNGNGNGHGHSQTTRMRSYASSSSSSGVLASGSYSKSLSQNLSRGSSKSNCSAGAYDSLDFVLPSGSLPSCMGSSSMLAVAVAAGAAASSEHSSERSLYSSHNSCIHMPSAVNLSLTASSTPNPTPPPPPAGPGAGAGAGGGPFLDKRSPIHFREGRRASDGLVAQGLLSSGGGSLLGSSRVYGSYRYDQVKRHGWLEIQQLQQEAATHPHSHSHSHSHHHPLPHPHSAPPYGLDELSLGNCQFPNGQFYALPGGKPTSHHHHPLLTLPHHHHHQQQQHQQQQQQHHHHHHPGHGLFHPGSPGGPVPVPLLLESAGGDIYSHACYAPPPPPPGLYSHQHQLTGMAVPMSPMQKPPLQQQLLQHRLLQQKRQLFQKQYALEAQLAGRHHHQQQQQAQQHHQQHQHHQTAHFNHSHGHGHGHGHSLNHGLNLGLGLGHVSPAPMPEQHLTEELYELAMLDRPRSGTPRLQHSLTMPGAHAFSQMNLKTSYISQPPGQSSESSSSSGPGSGSCSGPGSMTATGSGSGSAPPSTAPGTPTSVKCKPSTPHGHSHEADYHTSTPVLSLFTPNWQTLVKPLSESPILEISEHMESV</sequence>
<dbReference type="InterPro" id="IPR017441">
    <property type="entry name" value="Protein_kinase_ATP_BS"/>
</dbReference>
<dbReference type="GO" id="GO:0005737">
    <property type="term" value="C:cytoplasm"/>
    <property type="evidence" value="ECO:0007669"/>
    <property type="project" value="UniProtKB-SubCell"/>
</dbReference>
<feature type="compositionally biased region" description="Low complexity" evidence="16">
    <location>
        <begin position="767"/>
        <end position="794"/>
    </location>
</feature>
<dbReference type="InterPro" id="IPR000719">
    <property type="entry name" value="Prot_kinase_dom"/>
</dbReference>
<evidence type="ECO:0000256" key="14">
    <source>
        <dbReference type="ARBA" id="ARBA00048679"/>
    </source>
</evidence>
<evidence type="ECO:0000256" key="1">
    <source>
        <dbReference type="ARBA" id="ARBA00001946"/>
    </source>
</evidence>
<dbReference type="FunFam" id="1.10.510.10:FF:000154">
    <property type="entry name" value="Serine/threonine-protein kinase SIK2"/>
    <property type="match status" value="1"/>
</dbReference>
<keyword evidence="11 15" id="KW-0067">ATP-binding</keyword>
<evidence type="ECO:0000313" key="18">
    <source>
        <dbReference type="EMBL" id="BFG02365.1"/>
    </source>
</evidence>
<dbReference type="GO" id="GO:0050321">
    <property type="term" value="F:tau-protein kinase activity"/>
    <property type="evidence" value="ECO:0007669"/>
    <property type="project" value="TreeGrafter"/>
</dbReference>
<dbReference type="InterPro" id="IPR011009">
    <property type="entry name" value="Kinase-like_dom_sf"/>
</dbReference>
<evidence type="ECO:0000256" key="5">
    <source>
        <dbReference type="ARBA" id="ARBA00022527"/>
    </source>
</evidence>
<keyword evidence="4" id="KW-0963">Cytoplasm</keyword>
<evidence type="ECO:0000256" key="3">
    <source>
        <dbReference type="ARBA" id="ARBA00012513"/>
    </source>
</evidence>